<sequence length="126" mass="14008">MPRGPFPKAIPWYSFHCCSGGDNVTCADLLSHKEHCNNQFSPAKQQRKQSRHTRQLSGPCSGMVYKGFYRWEEDVEPPADTSATGPAQACSATLWCSPCAPEKHLHCGRTMRSCSESHQALPRKAD</sequence>
<accession>A0A8C3BZG6</accession>
<evidence type="ECO:0000313" key="2">
    <source>
        <dbReference type="Proteomes" id="UP000694556"/>
    </source>
</evidence>
<reference evidence="1" key="3">
    <citation type="submission" date="2025-09" db="UniProtKB">
        <authorList>
            <consortium name="Ensembl"/>
        </authorList>
    </citation>
    <scope>IDENTIFICATION</scope>
</reference>
<reference evidence="1" key="1">
    <citation type="submission" date="2018-09" db="EMBL/GenBank/DDBJ databases">
        <title>Common duck and Muscovy duck high density SNP chip.</title>
        <authorList>
            <person name="Vignal A."/>
            <person name="Thebault N."/>
            <person name="Warren W.C."/>
        </authorList>
    </citation>
    <scope>NUCLEOTIDE SEQUENCE [LARGE SCALE GENOMIC DNA]</scope>
</reference>
<organism evidence="1 2">
    <name type="scientific">Cairina moschata</name>
    <name type="common">Muscovy duck</name>
    <dbReference type="NCBI Taxonomy" id="8855"/>
    <lineage>
        <taxon>Eukaryota</taxon>
        <taxon>Metazoa</taxon>
        <taxon>Chordata</taxon>
        <taxon>Craniata</taxon>
        <taxon>Vertebrata</taxon>
        <taxon>Euteleostomi</taxon>
        <taxon>Archelosauria</taxon>
        <taxon>Archosauria</taxon>
        <taxon>Dinosauria</taxon>
        <taxon>Saurischia</taxon>
        <taxon>Theropoda</taxon>
        <taxon>Coelurosauria</taxon>
        <taxon>Aves</taxon>
        <taxon>Neognathae</taxon>
        <taxon>Galloanserae</taxon>
        <taxon>Anseriformes</taxon>
        <taxon>Anatidae</taxon>
        <taxon>Anatinae</taxon>
        <taxon>Cairina</taxon>
    </lineage>
</organism>
<keyword evidence="2" id="KW-1185">Reference proteome</keyword>
<dbReference type="Ensembl" id="ENSCMMT00000013626.1">
    <property type="protein sequence ID" value="ENSCMMP00000012391.1"/>
    <property type="gene ID" value="ENSCMMG00000007840.1"/>
</dbReference>
<reference evidence="1" key="2">
    <citation type="submission" date="2025-08" db="UniProtKB">
        <authorList>
            <consortium name="Ensembl"/>
        </authorList>
    </citation>
    <scope>IDENTIFICATION</scope>
</reference>
<dbReference type="Proteomes" id="UP000694556">
    <property type="component" value="Chromosome 24"/>
</dbReference>
<protein>
    <submittedName>
        <fullName evidence="1">Uncharacterized protein</fullName>
    </submittedName>
</protein>
<proteinExistence type="predicted"/>
<name>A0A8C3BZG6_CAIMO</name>
<evidence type="ECO:0000313" key="1">
    <source>
        <dbReference type="Ensembl" id="ENSCMMP00000012391.1"/>
    </source>
</evidence>
<dbReference type="AlphaFoldDB" id="A0A8C3BZG6"/>